<dbReference type="InterPro" id="IPR050083">
    <property type="entry name" value="HtpX_protease"/>
</dbReference>
<evidence type="ECO:0000256" key="2">
    <source>
        <dbReference type="ARBA" id="ARBA00022670"/>
    </source>
</evidence>
<accession>A0A3R9PPU0</accession>
<feature type="transmembrane region" description="Helical" evidence="11">
    <location>
        <begin position="99"/>
        <end position="119"/>
    </location>
</feature>
<feature type="domain" description="Peptidase M48" evidence="12">
    <location>
        <begin position="138"/>
        <end position="299"/>
    </location>
</feature>
<dbReference type="RefSeq" id="WP_125670018.1">
    <property type="nucleotide sequence ID" value="NZ_RCOS01000003.1"/>
</dbReference>
<dbReference type="Gene3D" id="3.30.2010.10">
    <property type="entry name" value="Metalloproteases ('zincins'), catalytic domain"/>
    <property type="match status" value="1"/>
</dbReference>
<evidence type="ECO:0000256" key="6">
    <source>
        <dbReference type="ARBA" id="ARBA00022833"/>
    </source>
</evidence>
<dbReference type="Pfam" id="PF01435">
    <property type="entry name" value="Peptidase_M48"/>
    <property type="match status" value="1"/>
</dbReference>
<keyword evidence="8 10" id="KW-0482">Metalloprotease</keyword>
<feature type="transmembrane region" description="Helical" evidence="11">
    <location>
        <begin position="73"/>
        <end position="93"/>
    </location>
</feature>
<keyword evidence="1" id="KW-1003">Cell membrane</keyword>
<keyword evidence="9 11" id="KW-0472">Membrane</keyword>
<keyword evidence="14" id="KW-1185">Reference proteome</keyword>
<evidence type="ECO:0000256" key="10">
    <source>
        <dbReference type="RuleBase" id="RU003983"/>
    </source>
</evidence>
<feature type="transmembrane region" description="Helical" evidence="11">
    <location>
        <begin position="223"/>
        <end position="247"/>
    </location>
</feature>
<keyword evidence="4" id="KW-0479">Metal-binding</keyword>
<sequence>MKKAKFFFLVFSSLFLIITLSTGLAVFFSLLGILSALLILIISDVALAVFASSAYYRQLYRGELSEILLSSELLDIILSLFLSQLVILFPLIVSTKARSPLDVIFLAPLGLISCLILSLKFPPGLFTKIEPLSYPAPYKVYVAKFEKIKEANAVVSGIFKPRIILFSPLFEFLNDDEVKAVVAHEIGHIANKDHIKLLFGLIISIIGIEILALSIYYELVGDGVGGTLFLLSMLLAFFFPLLSSYYWRRMELKADLYASRVVGKETYISALRKLAEHNLLPLDWGSEDHPSIERRIEYVLKNCKNSEY</sequence>
<dbReference type="InterPro" id="IPR001915">
    <property type="entry name" value="Peptidase_M48"/>
</dbReference>
<dbReference type="EMBL" id="RCOS01000003">
    <property type="protein sequence ID" value="RSN79084.1"/>
    <property type="molecule type" value="Genomic_DNA"/>
</dbReference>
<organism evidence="13 14">
    <name type="scientific">Candidatus Methanodesulfokora washburnensis</name>
    <dbReference type="NCBI Taxonomy" id="2478471"/>
    <lineage>
        <taxon>Archaea</taxon>
        <taxon>Thermoproteota</taxon>
        <taxon>Candidatus Korarchaeia</taxon>
        <taxon>Candidatus Korarchaeia incertae sedis</taxon>
        <taxon>Candidatus Methanodesulfokora</taxon>
    </lineage>
</organism>
<dbReference type="Proteomes" id="UP000277582">
    <property type="component" value="Unassembled WGS sequence"/>
</dbReference>
<evidence type="ECO:0000256" key="4">
    <source>
        <dbReference type="ARBA" id="ARBA00022723"/>
    </source>
</evidence>
<evidence type="ECO:0000313" key="14">
    <source>
        <dbReference type="Proteomes" id="UP000277582"/>
    </source>
</evidence>
<dbReference type="GO" id="GO:0004222">
    <property type="term" value="F:metalloendopeptidase activity"/>
    <property type="evidence" value="ECO:0007669"/>
    <property type="project" value="InterPro"/>
</dbReference>
<evidence type="ECO:0000256" key="8">
    <source>
        <dbReference type="ARBA" id="ARBA00023049"/>
    </source>
</evidence>
<evidence type="ECO:0000256" key="11">
    <source>
        <dbReference type="SAM" id="Phobius"/>
    </source>
</evidence>
<evidence type="ECO:0000259" key="12">
    <source>
        <dbReference type="Pfam" id="PF01435"/>
    </source>
</evidence>
<dbReference type="GO" id="GO:0006508">
    <property type="term" value="P:proteolysis"/>
    <property type="evidence" value="ECO:0007669"/>
    <property type="project" value="UniProtKB-KW"/>
</dbReference>
<proteinExistence type="inferred from homology"/>
<gene>
    <name evidence="13" type="ORF">D6D85_00170</name>
</gene>
<evidence type="ECO:0000313" key="13">
    <source>
        <dbReference type="EMBL" id="RSN79084.1"/>
    </source>
</evidence>
<evidence type="ECO:0000256" key="5">
    <source>
        <dbReference type="ARBA" id="ARBA00022801"/>
    </source>
</evidence>
<comment type="cofactor">
    <cofactor evidence="10">
        <name>Zn(2+)</name>
        <dbReference type="ChEBI" id="CHEBI:29105"/>
    </cofactor>
    <text evidence="10">Binds 1 zinc ion per subunit.</text>
</comment>
<evidence type="ECO:0000256" key="7">
    <source>
        <dbReference type="ARBA" id="ARBA00022989"/>
    </source>
</evidence>
<keyword evidence="3 11" id="KW-0812">Transmembrane</keyword>
<evidence type="ECO:0000256" key="1">
    <source>
        <dbReference type="ARBA" id="ARBA00022475"/>
    </source>
</evidence>
<comment type="caution">
    <text evidence="13">The sequence shown here is derived from an EMBL/GenBank/DDBJ whole genome shotgun (WGS) entry which is preliminary data.</text>
</comment>
<dbReference type="PANTHER" id="PTHR43221">
    <property type="entry name" value="PROTEASE HTPX"/>
    <property type="match status" value="1"/>
</dbReference>
<keyword evidence="2 10" id="KW-0645">Protease</keyword>
<dbReference type="AlphaFoldDB" id="A0A3R9PPU0"/>
<evidence type="ECO:0000256" key="3">
    <source>
        <dbReference type="ARBA" id="ARBA00022692"/>
    </source>
</evidence>
<feature type="transmembrane region" description="Helical" evidence="11">
    <location>
        <begin position="33"/>
        <end position="52"/>
    </location>
</feature>
<keyword evidence="5 10" id="KW-0378">Hydrolase</keyword>
<reference evidence="13 14" key="1">
    <citation type="submission" date="2018-10" db="EMBL/GenBank/DDBJ databases">
        <title>Co-occurring genomic capacity for anaerobic methane metabolism and dissimilatory sulfite reduction discovered in the Korarchaeota.</title>
        <authorList>
            <person name="Mckay L.J."/>
            <person name="Dlakic M."/>
            <person name="Fields M.W."/>
            <person name="Delmont T.O."/>
            <person name="Eren A.M."/>
            <person name="Jay Z.J."/>
            <person name="Klingelsmith K.B."/>
            <person name="Rusch D.B."/>
            <person name="Inskeep W.P."/>
        </authorList>
    </citation>
    <scope>NUCLEOTIDE SEQUENCE [LARGE SCALE GENOMIC DNA]</scope>
    <source>
        <strain evidence="13 14">MDKW</strain>
    </source>
</reference>
<keyword evidence="6 10" id="KW-0862">Zinc</keyword>
<dbReference type="PANTHER" id="PTHR43221:SF2">
    <property type="entry name" value="PROTEASE HTPX HOMOLOG"/>
    <property type="match status" value="1"/>
</dbReference>
<evidence type="ECO:0000256" key="9">
    <source>
        <dbReference type="ARBA" id="ARBA00023136"/>
    </source>
</evidence>
<comment type="similarity">
    <text evidence="10">Belongs to the peptidase M48 family.</text>
</comment>
<name>A0A3R9PPU0_9CREN</name>
<dbReference type="OrthoDB" id="99106at2157"/>
<dbReference type="GO" id="GO:0046872">
    <property type="term" value="F:metal ion binding"/>
    <property type="evidence" value="ECO:0007669"/>
    <property type="project" value="UniProtKB-KW"/>
</dbReference>
<keyword evidence="7 11" id="KW-1133">Transmembrane helix</keyword>
<feature type="transmembrane region" description="Helical" evidence="11">
    <location>
        <begin position="197"/>
        <end position="217"/>
    </location>
</feature>
<protein>
    <recommendedName>
        <fullName evidence="12">Peptidase M48 domain-containing protein</fullName>
    </recommendedName>
</protein>